<dbReference type="InterPro" id="IPR038765">
    <property type="entry name" value="Papain-like_cys_pep_sf"/>
</dbReference>
<organism evidence="2 3">
    <name type="scientific">Fluviicoccus keumensis</name>
    <dbReference type="NCBI Taxonomy" id="1435465"/>
    <lineage>
        <taxon>Bacteria</taxon>
        <taxon>Pseudomonadati</taxon>
        <taxon>Pseudomonadota</taxon>
        <taxon>Gammaproteobacteria</taxon>
        <taxon>Moraxellales</taxon>
        <taxon>Moraxellaceae</taxon>
        <taxon>Fluviicoccus</taxon>
    </lineage>
</organism>
<dbReference type="PANTHER" id="PTHR33490:SF3">
    <property type="entry name" value="CONSERVED INTEGRAL MEMBRANE PROTEIN"/>
    <property type="match status" value="1"/>
</dbReference>
<reference evidence="2 3" key="1">
    <citation type="submission" date="2019-02" db="EMBL/GenBank/DDBJ databases">
        <title>Genomic Encyclopedia of Type Strains, Phase IV (KMG-IV): sequencing the most valuable type-strain genomes for metagenomic binning, comparative biology and taxonomic classification.</title>
        <authorList>
            <person name="Goeker M."/>
        </authorList>
    </citation>
    <scope>NUCLEOTIDE SEQUENCE [LARGE SCALE GENOMIC DNA]</scope>
    <source>
        <strain evidence="2 3">DSM 105135</strain>
    </source>
</reference>
<keyword evidence="3" id="KW-1185">Reference proteome</keyword>
<dbReference type="RefSeq" id="WP_130415796.1">
    <property type="nucleotide sequence ID" value="NZ_SHKX01000017.1"/>
</dbReference>
<feature type="domain" description="Transglutaminase-like" evidence="1">
    <location>
        <begin position="22"/>
        <end position="138"/>
    </location>
</feature>
<dbReference type="EMBL" id="SHKX01000017">
    <property type="protein sequence ID" value="RZU36804.1"/>
    <property type="molecule type" value="Genomic_DNA"/>
</dbReference>
<protein>
    <submittedName>
        <fullName evidence="2">Transglutaminase superfamily protein</fullName>
    </submittedName>
</protein>
<dbReference type="SUPFAM" id="SSF54001">
    <property type="entry name" value="Cysteine proteinases"/>
    <property type="match status" value="1"/>
</dbReference>
<accession>A0A4Q7YIZ6</accession>
<dbReference type="Proteomes" id="UP000292423">
    <property type="component" value="Unassembled WGS sequence"/>
</dbReference>
<dbReference type="AlphaFoldDB" id="A0A4Q7YIZ6"/>
<dbReference type="Pfam" id="PF01841">
    <property type="entry name" value="Transglut_core"/>
    <property type="match status" value="1"/>
</dbReference>
<gene>
    <name evidence="2" type="ORF">EV700_3276</name>
</gene>
<dbReference type="InterPro" id="IPR002931">
    <property type="entry name" value="Transglutaminase-like"/>
</dbReference>
<dbReference type="PANTHER" id="PTHR33490">
    <property type="entry name" value="BLR5614 PROTEIN-RELATED"/>
    <property type="match status" value="1"/>
</dbReference>
<evidence type="ECO:0000259" key="1">
    <source>
        <dbReference type="Pfam" id="PF01841"/>
    </source>
</evidence>
<sequence>MNNFEYLQATRYLDHDHESVQAYARQVCAGASTTRERAIALYYAVRDDIRYDPYACTLNADSLRASQVLAQERSYCVGKAVLLAAVGRAAGIPTRLGFADVCNHFSSPQLTQLMGTNIFYYHGYADFFLEGRWIKLTPAFNRELCEKMKSPALEFDGEHDAIFQEISSGQSQLRMEYLRYHEPMSDLDPDLIFTEYARRYPKLIAALG</sequence>
<dbReference type="Gene3D" id="3.10.620.30">
    <property type="match status" value="1"/>
</dbReference>
<proteinExistence type="predicted"/>
<name>A0A4Q7YIZ6_9GAMM</name>
<evidence type="ECO:0000313" key="3">
    <source>
        <dbReference type="Proteomes" id="UP000292423"/>
    </source>
</evidence>
<evidence type="ECO:0000313" key="2">
    <source>
        <dbReference type="EMBL" id="RZU36804.1"/>
    </source>
</evidence>
<dbReference type="OrthoDB" id="4697328at2"/>
<comment type="caution">
    <text evidence="2">The sequence shown here is derived from an EMBL/GenBank/DDBJ whole genome shotgun (WGS) entry which is preliminary data.</text>
</comment>